<protein>
    <submittedName>
        <fullName evidence="3">Uncharacterized protein</fullName>
    </submittedName>
</protein>
<dbReference type="InterPro" id="IPR036770">
    <property type="entry name" value="Ankyrin_rpt-contain_sf"/>
</dbReference>
<dbReference type="InterPro" id="IPR002110">
    <property type="entry name" value="Ankyrin_rpt"/>
</dbReference>
<dbReference type="SUPFAM" id="SSF48403">
    <property type="entry name" value="Ankyrin repeat"/>
    <property type="match status" value="1"/>
</dbReference>
<reference evidence="3" key="1">
    <citation type="submission" date="2022-11" db="UniProtKB">
        <authorList>
            <consortium name="WormBaseParasite"/>
        </authorList>
    </citation>
    <scope>IDENTIFICATION</scope>
</reference>
<dbReference type="PROSITE" id="PS50297">
    <property type="entry name" value="ANK_REP_REGION"/>
    <property type="match status" value="1"/>
</dbReference>
<accession>A0A914I2B8</accession>
<dbReference type="SMART" id="SM00248">
    <property type="entry name" value="ANK"/>
    <property type="match status" value="1"/>
</dbReference>
<keyword evidence="1" id="KW-0040">ANK repeat</keyword>
<name>A0A914I2B8_GLORO</name>
<proteinExistence type="predicted"/>
<dbReference type="Pfam" id="PF12796">
    <property type="entry name" value="Ank_2"/>
    <property type="match status" value="1"/>
</dbReference>
<sequence>MSILTNSTNGEDITAVDQEYLWPDSSEEVRLLRHKIAELERQQTINSPMIIKMELELKEFKQEMRAKNELVGTKLEQMEEWKRIAKLKLQNKALHVELAHQKVLLNVIGGLEQKQSNDQQIERLHKMDESLKSVQAVIVAELKQLNIKLQSDQKAVLEKLKVLEQKKQTANSDQQKADQKAPGTTVDQMLKGARVDQTDANEGDTPLYSAAKNGHVEVCRDLVDEGANANLESLNGLSSWSKECMKMNDIWKEFQKSMIKHRWV</sequence>
<dbReference type="Gene3D" id="1.25.40.20">
    <property type="entry name" value="Ankyrin repeat-containing domain"/>
    <property type="match status" value="1"/>
</dbReference>
<evidence type="ECO:0000256" key="1">
    <source>
        <dbReference type="PROSITE-ProRule" id="PRU00023"/>
    </source>
</evidence>
<dbReference type="Proteomes" id="UP000887572">
    <property type="component" value="Unplaced"/>
</dbReference>
<dbReference type="WBParaSite" id="Gr19_v10_g6665.t1">
    <property type="protein sequence ID" value="Gr19_v10_g6665.t1"/>
    <property type="gene ID" value="Gr19_v10_g6665"/>
</dbReference>
<feature type="repeat" description="ANK" evidence="1">
    <location>
        <begin position="202"/>
        <end position="234"/>
    </location>
</feature>
<evidence type="ECO:0000313" key="2">
    <source>
        <dbReference type="Proteomes" id="UP000887572"/>
    </source>
</evidence>
<evidence type="ECO:0000313" key="3">
    <source>
        <dbReference type="WBParaSite" id="Gr19_v10_g6665.t1"/>
    </source>
</evidence>
<keyword evidence="2" id="KW-1185">Reference proteome</keyword>
<organism evidence="2 3">
    <name type="scientific">Globodera rostochiensis</name>
    <name type="common">Golden nematode worm</name>
    <name type="synonym">Heterodera rostochiensis</name>
    <dbReference type="NCBI Taxonomy" id="31243"/>
    <lineage>
        <taxon>Eukaryota</taxon>
        <taxon>Metazoa</taxon>
        <taxon>Ecdysozoa</taxon>
        <taxon>Nematoda</taxon>
        <taxon>Chromadorea</taxon>
        <taxon>Rhabditida</taxon>
        <taxon>Tylenchina</taxon>
        <taxon>Tylenchomorpha</taxon>
        <taxon>Tylenchoidea</taxon>
        <taxon>Heteroderidae</taxon>
        <taxon>Heteroderinae</taxon>
        <taxon>Globodera</taxon>
    </lineage>
</organism>
<dbReference type="PROSITE" id="PS50088">
    <property type="entry name" value="ANK_REPEAT"/>
    <property type="match status" value="1"/>
</dbReference>
<dbReference type="AlphaFoldDB" id="A0A914I2B8"/>